<evidence type="ECO:0000313" key="3">
    <source>
        <dbReference type="Proteomes" id="UP000027222"/>
    </source>
</evidence>
<evidence type="ECO:0000313" key="2">
    <source>
        <dbReference type="EMBL" id="KDR65696.1"/>
    </source>
</evidence>
<feature type="domain" description="DUF6699" evidence="1">
    <location>
        <begin position="6"/>
        <end position="112"/>
    </location>
</feature>
<gene>
    <name evidence="2" type="ORF">GALMADRAFT_27435</name>
</gene>
<dbReference type="HOGENOM" id="CLU_085813_1_0_1"/>
<feature type="non-terminal residue" evidence="2">
    <location>
        <position position="1"/>
    </location>
</feature>
<dbReference type="AlphaFoldDB" id="A0A067S4G6"/>
<dbReference type="Proteomes" id="UP000027222">
    <property type="component" value="Unassembled WGS sequence"/>
</dbReference>
<name>A0A067S4G6_GALM3</name>
<dbReference type="Pfam" id="PF20415">
    <property type="entry name" value="DUF6699"/>
    <property type="match status" value="1"/>
</dbReference>
<feature type="non-terminal residue" evidence="2">
    <location>
        <position position="113"/>
    </location>
</feature>
<proteinExistence type="predicted"/>
<accession>A0A067S4G6</accession>
<reference evidence="3" key="1">
    <citation type="journal article" date="2014" name="Proc. Natl. Acad. Sci. U.S.A.">
        <title>Extensive sampling of basidiomycete genomes demonstrates inadequacy of the white-rot/brown-rot paradigm for wood decay fungi.</title>
        <authorList>
            <person name="Riley R."/>
            <person name="Salamov A.A."/>
            <person name="Brown D.W."/>
            <person name="Nagy L.G."/>
            <person name="Floudas D."/>
            <person name="Held B.W."/>
            <person name="Levasseur A."/>
            <person name="Lombard V."/>
            <person name="Morin E."/>
            <person name="Otillar R."/>
            <person name="Lindquist E.A."/>
            <person name="Sun H."/>
            <person name="LaButti K.M."/>
            <person name="Schmutz J."/>
            <person name="Jabbour D."/>
            <person name="Luo H."/>
            <person name="Baker S.E."/>
            <person name="Pisabarro A.G."/>
            <person name="Walton J.D."/>
            <person name="Blanchette R.A."/>
            <person name="Henrissat B."/>
            <person name="Martin F."/>
            <person name="Cullen D."/>
            <person name="Hibbett D.S."/>
            <person name="Grigoriev I.V."/>
        </authorList>
    </citation>
    <scope>NUCLEOTIDE SEQUENCE [LARGE SCALE GENOMIC DNA]</scope>
    <source>
        <strain evidence="3">CBS 339.88</strain>
    </source>
</reference>
<organism evidence="2 3">
    <name type="scientific">Galerina marginata (strain CBS 339.88)</name>
    <dbReference type="NCBI Taxonomy" id="685588"/>
    <lineage>
        <taxon>Eukaryota</taxon>
        <taxon>Fungi</taxon>
        <taxon>Dikarya</taxon>
        <taxon>Basidiomycota</taxon>
        <taxon>Agaricomycotina</taxon>
        <taxon>Agaricomycetes</taxon>
        <taxon>Agaricomycetidae</taxon>
        <taxon>Agaricales</taxon>
        <taxon>Agaricineae</taxon>
        <taxon>Strophariaceae</taxon>
        <taxon>Galerina</taxon>
    </lineage>
</organism>
<protein>
    <recommendedName>
        <fullName evidence="1">DUF6699 domain-containing protein</fullName>
    </recommendedName>
</protein>
<dbReference type="EMBL" id="KL142435">
    <property type="protein sequence ID" value="KDR65696.1"/>
    <property type="molecule type" value="Genomic_DNA"/>
</dbReference>
<dbReference type="InterPro" id="IPR046522">
    <property type="entry name" value="DUF6699"/>
</dbReference>
<dbReference type="OrthoDB" id="2783256at2759"/>
<evidence type="ECO:0000259" key="1">
    <source>
        <dbReference type="Pfam" id="PF20415"/>
    </source>
</evidence>
<dbReference type="STRING" id="685588.A0A067S4G6"/>
<sequence length="113" mass="12891">ISVQTLAEPATSPPLGFMAVTIENLPWTVKIYATYKTYIVLGDVFQAVYQSLRTNITRSELDSVSQAEQSRVSRAYMHRYRRQRSRRAYDAEKYGGIKHIDFLLGHSSFLGIS</sequence>
<keyword evidence="3" id="KW-1185">Reference proteome</keyword>